<keyword evidence="2" id="KW-0418">Kinase</keyword>
<dbReference type="EMBL" id="BBNT01000009">
    <property type="protein sequence ID" value="GAL76167.1"/>
    <property type="molecule type" value="Genomic_DNA"/>
</dbReference>
<dbReference type="Pfam" id="PF13090">
    <property type="entry name" value="PP_kinase_C"/>
    <property type="match status" value="1"/>
</dbReference>
<dbReference type="GO" id="GO:0008976">
    <property type="term" value="F:polyphosphate kinase activity"/>
    <property type="evidence" value="ECO:0007669"/>
    <property type="project" value="UniProtKB-EC"/>
</dbReference>
<name>A0A090X3K0_NONUL</name>
<dbReference type="EC" id="2.7.4.1" evidence="2"/>
<dbReference type="Gene3D" id="3.30.870.10">
    <property type="entry name" value="Endonuclease Chain A"/>
    <property type="match status" value="1"/>
</dbReference>
<dbReference type="AlphaFoldDB" id="A0A090X3K0"/>
<protein>
    <submittedName>
        <fullName evidence="2">Polyphosphate kinase</fullName>
        <ecNumber evidence="2">2.7.4.1</ecNumber>
    </submittedName>
</protein>
<feature type="domain" description="Polyphosphate kinase C-terminal" evidence="1">
    <location>
        <begin position="1"/>
        <end position="60"/>
    </location>
</feature>
<organism evidence="2 3">
    <name type="scientific">Nonlabens ulvanivorans</name>
    <name type="common">Persicivirga ulvanivorans</name>
    <dbReference type="NCBI Taxonomy" id="906888"/>
    <lineage>
        <taxon>Bacteria</taxon>
        <taxon>Pseudomonadati</taxon>
        <taxon>Bacteroidota</taxon>
        <taxon>Flavobacteriia</taxon>
        <taxon>Flavobacteriales</taxon>
        <taxon>Flavobacteriaceae</taxon>
        <taxon>Nonlabens</taxon>
    </lineage>
</organism>
<evidence type="ECO:0000313" key="3">
    <source>
        <dbReference type="Proteomes" id="UP000029647"/>
    </source>
</evidence>
<dbReference type="InterPro" id="IPR025200">
    <property type="entry name" value="PPK_C_dom2"/>
</dbReference>
<comment type="caution">
    <text evidence="2">The sequence shown here is derived from an EMBL/GenBank/DDBJ whole genome shotgun (WGS) entry which is preliminary data.</text>
</comment>
<keyword evidence="2" id="KW-0808">Transferase</keyword>
<evidence type="ECO:0000259" key="1">
    <source>
        <dbReference type="Pfam" id="PF13090"/>
    </source>
</evidence>
<sequence length="71" mass="8434">MGRNLDNRVEIACPIYDESVKKEILDTLDICWNDNVKAREICSEQLNLYVKQDDSPIRSQFVTYDYYKNQL</sequence>
<evidence type="ECO:0000313" key="2">
    <source>
        <dbReference type="EMBL" id="GAL76167.1"/>
    </source>
</evidence>
<gene>
    <name evidence="2" type="ORF">JCM19275_573</name>
</gene>
<dbReference type="Proteomes" id="UP000029647">
    <property type="component" value="Unassembled WGS sequence"/>
</dbReference>
<accession>A0A090X3K0</accession>
<dbReference type="SUPFAM" id="SSF56024">
    <property type="entry name" value="Phospholipase D/nuclease"/>
    <property type="match status" value="1"/>
</dbReference>
<reference evidence="2 3" key="1">
    <citation type="journal article" date="2014" name="Genome Announc.">
        <title>Draft Genome Sequences of Marine Flavobacterium Nonlabens Strains NR17, NR24, NR27, NR32, NR33, and Ara13.</title>
        <authorList>
            <person name="Nakanishi M."/>
            <person name="Meirelles P."/>
            <person name="Suzuki R."/>
            <person name="Takatani N."/>
            <person name="Mino S."/>
            <person name="Suda W."/>
            <person name="Oshima K."/>
            <person name="Hattori M."/>
            <person name="Ohkuma M."/>
            <person name="Hosokawa M."/>
            <person name="Miyashita K."/>
            <person name="Thompson F.L."/>
            <person name="Niwa A."/>
            <person name="Sawabe T."/>
            <person name="Sawabe T."/>
        </authorList>
    </citation>
    <scope>NUCLEOTIDE SEQUENCE [LARGE SCALE GENOMIC DNA]</scope>
    <source>
        <strain evidence="3">JCM19275</strain>
    </source>
</reference>
<proteinExistence type="predicted"/>